<feature type="transmembrane region" description="Helical" evidence="2">
    <location>
        <begin position="499"/>
        <end position="522"/>
    </location>
</feature>
<name>A0ABP7BMX1_9MICO</name>
<evidence type="ECO:0000256" key="1">
    <source>
        <dbReference type="SAM" id="MobiDB-lite"/>
    </source>
</evidence>
<evidence type="ECO:0000259" key="3">
    <source>
        <dbReference type="Pfam" id="PF09972"/>
    </source>
</evidence>
<dbReference type="InterPro" id="IPR018702">
    <property type="entry name" value="DUF2207"/>
</dbReference>
<proteinExistence type="predicted"/>
<feature type="transmembrane region" description="Helical" evidence="2">
    <location>
        <begin position="602"/>
        <end position="622"/>
    </location>
</feature>
<evidence type="ECO:0000256" key="2">
    <source>
        <dbReference type="SAM" id="Phobius"/>
    </source>
</evidence>
<feature type="transmembrane region" description="Helical" evidence="2">
    <location>
        <begin position="914"/>
        <end position="934"/>
    </location>
</feature>
<evidence type="ECO:0000313" key="4">
    <source>
        <dbReference type="EMBL" id="GAA3663996.1"/>
    </source>
</evidence>
<gene>
    <name evidence="4" type="ORF">GCM10022202_27370</name>
</gene>
<feature type="transmembrane region" description="Helical" evidence="2">
    <location>
        <begin position="868"/>
        <end position="894"/>
    </location>
</feature>
<dbReference type="EMBL" id="BAAAYV010000016">
    <property type="protein sequence ID" value="GAA3663996.1"/>
    <property type="molecule type" value="Genomic_DNA"/>
</dbReference>
<feature type="region of interest" description="Disordered" evidence="1">
    <location>
        <begin position="390"/>
        <end position="421"/>
    </location>
</feature>
<evidence type="ECO:0000313" key="5">
    <source>
        <dbReference type="Proteomes" id="UP001410795"/>
    </source>
</evidence>
<organism evidence="4 5">
    <name type="scientific">Microbacterium marinilacus</name>
    <dbReference type="NCBI Taxonomy" id="415209"/>
    <lineage>
        <taxon>Bacteria</taxon>
        <taxon>Bacillati</taxon>
        <taxon>Actinomycetota</taxon>
        <taxon>Actinomycetes</taxon>
        <taxon>Micrococcales</taxon>
        <taxon>Microbacteriaceae</taxon>
        <taxon>Microbacterium</taxon>
    </lineage>
</organism>
<keyword evidence="2" id="KW-1133">Transmembrane helix</keyword>
<feature type="transmembrane region" description="Helical" evidence="2">
    <location>
        <begin position="940"/>
        <end position="960"/>
    </location>
</feature>
<sequence>MTDARDGDPTATPPAEAVAIPPRRQTPLYRWLSVWLLRTEARARARGSKRSRRAARITWGVVAALGVLLLFGPVINAPMGFDDYIDAAESGTETWIARSFEADYTVSREEDGHLAIEVEERITALFPEDVDESSVERVLVGEYEGHDLDVALVSAELDGAAVDAEVRRSATRTELRVDAGERLTGDHDVVLRYTLRDAAADTFDESTRAWTQMLEWDAFGPDWAHGSASTTVTVTMPRDLVDAYARQPRGGVEWLLAADSTALEPDSETADTVTYELTNDQTLPPHSSFWFRFHFAPGTFEMPAPTALYWVMVVGPFVPLLLAALALLLALAARAVAWGDARGRAWYVAQSDPPKGVSPSIAARLWRSIGTAPLVRALAAYQEATAGAAETERKAPRWRRKGKGGRAVDSSGGAQAAARPKDARRALARELHRAGRLGNWPHAWTHYLGAPAWSETFRLKLRRVPHGFVRDNFVGAALALPVVQLGLARQLSHQFPLSVYWWPVAAVAVAILLGALVLVIALTARPLTRPGAFVREHLLGVRLFAERTQLAERGTLADPLLPYAVMFSRPRRAAAIVARAMDDAGVARDVKADPAFLSGGRIALRVGSAVLVVGAFLVAALVPSPTVRPEMDAVFLGDVPGSYGMFVREFAADARLDRSDEGLALAVEERLQVTVADGGRYVRQVTRQWTDRPDGQDQGLVVESVTVDGEEVPFETSRLQGKLLMSTTLQDDWPGEHEVVIAYRLETPAVRTFADGAWHDELRWTAIDPDWSFGWDGLLELGGDTIEVEDVAVSLTMPADLAEQAAGIGALDHRRNDDVSVREPDAVQRDGEDVTYRLHPEPDDDARYLGLQLLFPEGSVVDAERTGWVLWAGWRAFPIVLTMAIGLTALAAALVGIRRGRSLPQGARRDAARWLAPAATVAQLPVFVWTTADWSGDEPWFAPMGILFLVNVVAAIWSLVATRRAANAPAARTGRSRSKPRP</sequence>
<feature type="transmembrane region" description="Helical" evidence="2">
    <location>
        <begin position="54"/>
        <end position="75"/>
    </location>
</feature>
<dbReference type="Pfam" id="PF09972">
    <property type="entry name" value="DUF2207"/>
    <property type="match status" value="1"/>
</dbReference>
<protein>
    <recommendedName>
        <fullName evidence="3">DUF2207 domain-containing protein</fullName>
    </recommendedName>
</protein>
<keyword evidence="2" id="KW-0812">Transmembrane</keyword>
<keyword evidence="5" id="KW-1185">Reference proteome</keyword>
<dbReference type="RefSeq" id="WP_221857848.1">
    <property type="nucleotide sequence ID" value="NZ_BAAAYV010000016.1"/>
</dbReference>
<feature type="transmembrane region" description="Helical" evidence="2">
    <location>
        <begin position="307"/>
        <end position="332"/>
    </location>
</feature>
<feature type="domain" description="DUF2207" evidence="3">
    <location>
        <begin position="100"/>
        <end position="249"/>
    </location>
</feature>
<comment type="caution">
    <text evidence="4">The sequence shown here is derived from an EMBL/GenBank/DDBJ whole genome shotgun (WGS) entry which is preliminary data.</text>
</comment>
<accession>A0ABP7BMX1</accession>
<reference evidence="5" key="1">
    <citation type="journal article" date="2019" name="Int. J. Syst. Evol. Microbiol.">
        <title>The Global Catalogue of Microorganisms (GCM) 10K type strain sequencing project: providing services to taxonomists for standard genome sequencing and annotation.</title>
        <authorList>
            <consortium name="The Broad Institute Genomics Platform"/>
            <consortium name="The Broad Institute Genome Sequencing Center for Infectious Disease"/>
            <person name="Wu L."/>
            <person name="Ma J."/>
        </authorList>
    </citation>
    <scope>NUCLEOTIDE SEQUENCE [LARGE SCALE GENOMIC DNA]</scope>
    <source>
        <strain evidence="5">JCM 16546</strain>
    </source>
</reference>
<keyword evidence="2" id="KW-0472">Membrane</keyword>
<dbReference type="Proteomes" id="UP001410795">
    <property type="component" value="Unassembled WGS sequence"/>
</dbReference>
<feature type="transmembrane region" description="Helical" evidence="2">
    <location>
        <begin position="468"/>
        <end position="487"/>
    </location>
</feature>